<sequence length="227" mass="25388">MLVLHVPANEFVNLGDFYLLDQQQFSKTQHIFNPELKYSEANLSIDTARLAASVTGFAPSGGLLVQSPIHSDLWVSDQYVFIKLLQSTSAVGGSLALPSSLVTPASSRDHFHIFKPPTVHKDSLSCPPDLHGLTVRDGPLVEDTNIRLVYRSSRVATYRSSLHIRILSPEFTVPLELTEIHLIVDVAGQRRTWRLEPDPGLEHTFFWNRLDGYNRTVYGVVNARGEL</sequence>
<organism evidence="5 6">
    <name type="scientific">Protopolystoma xenopodis</name>
    <dbReference type="NCBI Taxonomy" id="117903"/>
    <lineage>
        <taxon>Eukaryota</taxon>
        <taxon>Metazoa</taxon>
        <taxon>Spiralia</taxon>
        <taxon>Lophotrochozoa</taxon>
        <taxon>Platyhelminthes</taxon>
        <taxon>Monogenea</taxon>
        <taxon>Polyopisthocotylea</taxon>
        <taxon>Polystomatidea</taxon>
        <taxon>Polystomatidae</taxon>
        <taxon>Protopolystoma</taxon>
    </lineage>
</organism>
<evidence type="ECO:0000256" key="1">
    <source>
        <dbReference type="ARBA" id="ARBA00022536"/>
    </source>
</evidence>
<accession>A0A448WCD9</accession>
<dbReference type="InterPro" id="IPR057627">
    <property type="entry name" value="FN-plug_TEN1-4"/>
</dbReference>
<dbReference type="Pfam" id="PF24329">
    <property type="entry name" value="FN-plug_TEN1-4"/>
    <property type="match status" value="1"/>
</dbReference>
<evidence type="ECO:0000256" key="2">
    <source>
        <dbReference type="ARBA" id="ARBA00022737"/>
    </source>
</evidence>
<dbReference type="InterPro" id="IPR051216">
    <property type="entry name" value="Teneurin"/>
</dbReference>
<proteinExistence type="predicted"/>
<reference evidence="5" key="1">
    <citation type="submission" date="2018-11" db="EMBL/GenBank/DDBJ databases">
        <authorList>
            <consortium name="Pathogen Informatics"/>
        </authorList>
    </citation>
    <scope>NUCLEOTIDE SEQUENCE</scope>
</reference>
<evidence type="ECO:0000313" key="5">
    <source>
        <dbReference type="EMBL" id="VEL08343.1"/>
    </source>
</evidence>
<dbReference type="PANTHER" id="PTHR11219:SF69">
    <property type="entry name" value="TENEURIN-A"/>
    <property type="match status" value="1"/>
</dbReference>
<dbReference type="PANTHER" id="PTHR11219">
    <property type="entry name" value="TENEURIN AND N-ACETYLGLUCOSAMINE-1-PHOSPHODIESTER ALPHA-N-ACETYLGLUCOSAMINIDASE"/>
    <property type="match status" value="1"/>
</dbReference>
<dbReference type="Proteomes" id="UP000784294">
    <property type="component" value="Unassembled WGS sequence"/>
</dbReference>
<dbReference type="OrthoDB" id="442731at2759"/>
<evidence type="ECO:0000313" key="6">
    <source>
        <dbReference type="Proteomes" id="UP000784294"/>
    </source>
</evidence>
<keyword evidence="3" id="KW-1015">Disulfide bond</keyword>
<keyword evidence="2" id="KW-0677">Repeat</keyword>
<dbReference type="AlphaFoldDB" id="A0A448WCD9"/>
<feature type="domain" description="Teneurin 1-4-like FN-plug" evidence="4">
    <location>
        <begin position="165"/>
        <end position="223"/>
    </location>
</feature>
<keyword evidence="1" id="KW-0245">EGF-like domain</keyword>
<gene>
    <name evidence="5" type="ORF">PXEA_LOCUS1783</name>
</gene>
<comment type="caution">
    <text evidence="5">The sequence shown here is derived from an EMBL/GenBank/DDBJ whole genome shotgun (WGS) entry which is preliminary data.</text>
</comment>
<evidence type="ECO:0000259" key="4">
    <source>
        <dbReference type="Pfam" id="PF24329"/>
    </source>
</evidence>
<dbReference type="EMBL" id="CAAALY010003708">
    <property type="protein sequence ID" value="VEL08343.1"/>
    <property type="molecule type" value="Genomic_DNA"/>
</dbReference>
<protein>
    <recommendedName>
        <fullName evidence="4">Teneurin 1-4-like FN-plug domain-containing protein</fullName>
    </recommendedName>
</protein>
<evidence type="ECO:0000256" key="3">
    <source>
        <dbReference type="ARBA" id="ARBA00023157"/>
    </source>
</evidence>
<name>A0A448WCD9_9PLAT</name>
<keyword evidence="6" id="KW-1185">Reference proteome</keyword>